<name>A0A4Q1HLN9_9BURK</name>
<keyword evidence="6" id="KW-1185">Reference proteome</keyword>
<feature type="domain" description="Nudix hydrolase" evidence="4">
    <location>
        <begin position="15"/>
        <end position="155"/>
    </location>
</feature>
<keyword evidence="2 3" id="KW-0378">Hydrolase</keyword>
<comment type="caution">
    <text evidence="5">The sequence shown here is derived from an EMBL/GenBank/DDBJ whole genome shotgun (WGS) entry which is preliminary data.</text>
</comment>
<evidence type="ECO:0000259" key="4">
    <source>
        <dbReference type="PROSITE" id="PS51462"/>
    </source>
</evidence>
<dbReference type="Gene3D" id="3.90.79.10">
    <property type="entry name" value="Nucleoside Triphosphate Pyrophosphohydrolase"/>
    <property type="match status" value="1"/>
</dbReference>
<reference evidence="5 6" key="1">
    <citation type="journal article" date="2017" name="Int. J. Syst. Evol. Microbiol.">
        <title>Achromobacter aloeverae sp. nov., isolated from the root of Aloe vera (L.) Burm.f.</title>
        <authorList>
            <person name="Kuncharoen N."/>
            <person name="Muramatsu Y."/>
            <person name="Shibata C."/>
            <person name="Kamakura Y."/>
            <person name="Nakagawa Y."/>
            <person name="Tanasupawat S."/>
        </authorList>
    </citation>
    <scope>NUCLEOTIDE SEQUENCE [LARGE SCALE GENOMIC DNA]</scope>
    <source>
        <strain evidence="5 6">AVA-1</strain>
    </source>
</reference>
<dbReference type="InterPro" id="IPR000086">
    <property type="entry name" value="NUDIX_hydrolase_dom"/>
</dbReference>
<dbReference type="OrthoDB" id="542521at2"/>
<comment type="similarity">
    <text evidence="3">Belongs to the Nudix hydrolase family.</text>
</comment>
<evidence type="ECO:0000256" key="3">
    <source>
        <dbReference type="RuleBase" id="RU003476"/>
    </source>
</evidence>
<evidence type="ECO:0000313" key="5">
    <source>
        <dbReference type="EMBL" id="RXN91268.1"/>
    </source>
</evidence>
<evidence type="ECO:0000313" key="6">
    <source>
        <dbReference type="Proteomes" id="UP000290849"/>
    </source>
</evidence>
<dbReference type="InterPro" id="IPR020476">
    <property type="entry name" value="Nudix_hydrolase"/>
</dbReference>
<dbReference type="PROSITE" id="PS00893">
    <property type="entry name" value="NUDIX_BOX"/>
    <property type="match status" value="1"/>
</dbReference>
<dbReference type="InterPro" id="IPR020084">
    <property type="entry name" value="NUDIX_hydrolase_CS"/>
</dbReference>
<dbReference type="Pfam" id="PF00293">
    <property type="entry name" value="NUDIX"/>
    <property type="match status" value="1"/>
</dbReference>
<organism evidence="5 6">
    <name type="scientific">Achromobacter aloeverae</name>
    <dbReference type="NCBI Taxonomy" id="1750518"/>
    <lineage>
        <taxon>Bacteria</taxon>
        <taxon>Pseudomonadati</taxon>
        <taxon>Pseudomonadota</taxon>
        <taxon>Betaproteobacteria</taxon>
        <taxon>Burkholderiales</taxon>
        <taxon>Alcaligenaceae</taxon>
        <taxon>Achromobacter</taxon>
    </lineage>
</organism>
<protein>
    <submittedName>
        <fullName evidence="5">ADP-ribose pyrophosphatase</fullName>
    </submittedName>
</protein>
<dbReference type="CDD" id="cd04673">
    <property type="entry name" value="NUDIX_ADPRase"/>
    <property type="match status" value="1"/>
</dbReference>
<dbReference type="InterPro" id="IPR015797">
    <property type="entry name" value="NUDIX_hydrolase-like_dom_sf"/>
</dbReference>
<dbReference type="PRINTS" id="PR00502">
    <property type="entry name" value="NUDIXFAMILY"/>
</dbReference>
<dbReference type="RefSeq" id="WP_129149822.1">
    <property type="nucleotide sequence ID" value="NZ_JBHSDO010000013.1"/>
</dbReference>
<comment type="cofactor">
    <cofactor evidence="1">
        <name>Mg(2+)</name>
        <dbReference type="ChEBI" id="CHEBI:18420"/>
    </cofactor>
</comment>
<dbReference type="PROSITE" id="PS51462">
    <property type="entry name" value="NUDIX"/>
    <property type="match status" value="1"/>
</dbReference>
<accession>A0A4Q1HLN9</accession>
<dbReference type="EMBL" id="PYAL01000002">
    <property type="protein sequence ID" value="RXN91268.1"/>
    <property type="molecule type" value="Genomic_DNA"/>
</dbReference>
<sequence>MTTPDSPPALPAQVARPIAATIAVVLRSDSVLLVRRANPPDAGRWGFPGGKIDFGETIEAAAVRELLEETGIHADRPRIYTAVDVFDHDASGKLRKHYLLIAALCRYVSGEPLAGDDALDARWFPLDSLDSTNLALSLDVARVAHEGARLQRMVTSQGAIAPPKKLP</sequence>
<dbReference type="Proteomes" id="UP000290849">
    <property type="component" value="Unassembled WGS sequence"/>
</dbReference>
<dbReference type="AlphaFoldDB" id="A0A4Q1HLN9"/>
<evidence type="ECO:0000256" key="1">
    <source>
        <dbReference type="ARBA" id="ARBA00001946"/>
    </source>
</evidence>
<proteinExistence type="inferred from homology"/>
<dbReference type="PANTHER" id="PTHR43736:SF1">
    <property type="entry name" value="DIHYDRONEOPTERIN TRIPHOSPHATE DIPHOSPHATASE"/>
    <property type="match status" value="1"/>
</dbReference>
<gene>
    <name evidence="5" type="ORF">C7R54_08835</name>
</gene>
<dbReference type="PANTHER" id="PTHR43736">
    <property type="entry name" value="ADP-RIBOSE PYROPHOSPHATASE"/>
    <property type="match status" value="1"/>
</dbReference>
<dbReference type="GO" id="GO:0016787">
    <property type="term" value="F:hydrolase activity"/>
    <property type="evidence" value="ECO:0007669"/>
    <property type="project" value="UniProtKB-KW"/>
</dbReference>
<dbReference type="SUPFAM" id="SSF55811">
    <property type="entry name" value="Nudix"/>
    <property type="match status" value="1"/>
</dbReference>
<evidence type="ECO:0000256" key="2">
    <source>
        <dbReference type="ARBA" id="ARBA00022801"/>
    </source>
</evidence>